<evidence type="ECO:0000313" key="5">
    <source>
        <dbReference type="Proteomes" id="UP000245683"/>
    </source>
</evidence>
<dbReference type="InterPro" id="IPR009057">
    <property type="entry name" value="Homeodomain-like_sf"/>
</dbReference>
<dbReference type="InterPro" id="IPR041347">
    <property type="entry name" value="MftR_C"/>
</dbReference>
<feature type="DNA-binding region" description="H-T-H motif" evidence="2">
    <location>
        <begin position="76"/>
        <end position="95"/>
    </location>
</feature>
<dbReference type="PROSITE" id="PS50977">
    <property type="entry name" value="HTH_TETR_2"/>
    <property type="match status" value="1"/>
</dbReference>
<dbReference type="EMBL" id="QGSV01000227">
    <property type="protein sequence ID" value="PWU46158.1"/>
    <property type="molecule type" value="Genomic_DNA"/>
</dbReference>
<gene>
    <name evidence="4" type="ORF">DLJ46_18770</name>
</gene>
<dbReference type="Gene3D" id="1.10.10.60">
    <property type="entry name" value="Homeodomain-like"/>
    <property type="match status" value="1"/>
</dbReference>
<proteinExistence type="predicted"/>
<feature type="domain" description="HTH tetR-type" evidence="3">
    <location>
        <begin position="53"/>
        <end position="113"/>
    </location>
</feature>
<organism evidence="4 5">
    <name type="scientific">Micromonospora globispora</name>
    <dbReference type="NCBI Taxonomy" id="1450148"/>
    <lineage>
        <taxon>Bacteria</taxon>
        <taxon>Bacillati</taxon>
        <taxon>Actinomycetota</taxon>
        <taxon>Actinomycetes</taxon>
        <taxon>Micromonosporales</taxon>
        <taxon>Micromonosporaceae</taxon>
        <taxon>Micromonospora</taxon>
    </lineage>
</organism>
<dbReference type="AlphaFoldDB" id="A0A317K0E5"/>
<evidence type="ECO:0000256" key="1">
    <source>
        <dbReference type="ARBA" id="ARBA00023125"/>
    </source>
</evidence>
<dbReference type="Proteomes" id="UP000245683">
    <property type="component" value="Unassembled WGS sequence"/>
</dbReference>
<dbReference type="InterPro" id="IPR001647">
    <property type="entry name" value="HTH_TetR"/>
</dbReference>
<dbReference type="Pfam" id="PF00440">
    <property type="entry name" value="TetR_N"/>
    <property type="match status" value="1"/>
</dbReference>
<reference evidence="5" key="1">
    <citation type="submission" date="2018-05" db="EMBL/GenBank/DDBJ databases">
        <title>Micromonospora globispora sp. nov. and Micromonospora rugosa sp. nov., isolated from marine sediment.</title>
        <authorList>
            <person name="Carro L."/>
            <person name="Aysel V."/>
            <person name="Cetin D."/>
            <person name="Igual J.M."/>
            <person name="Klenk H.-P."/>
            <person name="Trujillo M.E."/>
            <person name="Sahin N."/>
        </authorList>
    </citation>
    <scope>NUCLEOTIDE SEQUENCE [LARGE SCALE GENOMIC DNA]</scope>
    <source>
        <strain evidence="5">S2904</strain>
    </source>
</reference>
<sequence length="233" mass="24880">MGTRRRLPAHSPGARQVGIARQASLPIGQVWAYSGGVQSDEAVETGLRARKKLTTRQALARAALRLAVERGPGNVRREDIAAAVDVSLRTFTNYFSSKEEAIVSLAIDRAAGIGVALRGRPAAEPLGEALVAAFVEQHAQATPSREWIAQIRVIVCAPELQGAYLTALAGIERLLAEAIAERTGTDVRLDLHPRAVAAAACAAERVAIGYWLDSDRVLPLAEVLRQAIGQVVR</sequence>
<dbReference type="OrthoDB" id="8688418at2"/>
<keyword evidence="1 2" id="KW-0238">DNA-binding</keyword>
<keyword evidence="5" id="KW-1185">Reference proteome</keyword>
<protein>
    <submittedName>
        <fullName evidence="4">TetR family transcriptional regulator</fullName>
    </submittedName>
</protein>
<comment type="caution">
    <text evidence="4">The sequence shown here is derived from an EMBL/GenBank/DDBJ whole genome shotgun (WGS) entry which is preliminary data.</text>
</comment>
<evidence type="ECO:0000256" key="2">
    <source>
        <dbReference type="PROSITE-ProRule" id="PRU00335"/>
    </source>
</evidence>
<evidence type="ECO:0000313" key="4">
    <source>
        <dbReference type="EMBL" id="PWU46158.1"/>
    </source>
</evidence>
<dbReference type="SUPFAM" id="SSF46689">
    <property type="entry name" value="Homeodomain-like"/>
    <property type="match status" value="1"/>
</dbReference>
<name>A0A317K0E5_9ACTN</name>
<accession>A0A317K0E5</accession>
<evidence type="ECO:0000259" key="3">
    <source>
        <dbReference type="PROSITE" id="PS50977"/>
    </source>
</evidence>
<dbReference type="Gene3D" id="1.10.357.10">
    <property type="entry name" value="Tetracycline Repressor, domain 2"/>
    <property type="match status" value="1"/>
</dbReference>
<dbReference type="GO" id="GO:0003677">
    <property type="term" value="F:DNA binding"/>
    <property type="evidence" value="ECO:0007669"/>
    <property type="project" value="UniProtKB-UniRule"/>
</dbReference>
<dbReference type="Pfam" id="PF17754">
    <property type="entry name" value="TetR_C_14"/>
    <property type="match status" value="1"/>
</dbReference>